<sequence length="125" mass="12656">MPSGPATLRARDDETARDDDTARDADASRDAETSGDVGMVGVVGTAGDVRTDRLSGDGGAMDMRVPLGSGHNRDVPAGTDHRRVGRGIGWAVSGPPPVPGSGGDGRWRSGCGRSGTGLGYAALPR</sequence>
<feature type="region of interest" description="Disordered" evidence="1">
    <location>
        <begin position="1"/>
        <end position="125"/>
    </location>
</feature>
<accession>A0ABN1ZCM4</accession>
<protein>
    <submittedName>
        <fullName evidence="2">Uncharacterized protein</fullName>
    </submittedName>
</protein>
<dbReference type="EMBL" id="BAAAJX010000003">
    <property type="protein sequence ID" value="GAA1492377.1"/>
    <property type="molecule type" value="Genomic_DNA"/>
</dbReference>
<keyword evidence="3" id="KW-1185">Reference proteome</keyword>
<proteinExistence type="predicted"/>
<evidence type="ECO:0000313" key="2">
    <source>
        <dbReference type="EMBL" id="GAA1492377.1"/>
    </source>
</evidence>
<evidence type="ECO:0000256" key="1">
    <source>
        <dbReference type="SAM" id="MobiDB-lite"/>
    </source>
</evidence>
<reference evidence="2 3" key="1">
    <citation type="journal article" date="2019" name="Int. J. Syst. Evol. Microbiol.">
        <title>The Global Catalogue of Microorganisms (GCM) 10K type strain sequencing project: providing services to taxonomists for standard genome sequencing and annotation.</title>
        <authorList>
            <consortium name="The Broad Institute Genomics Platform"/>
            <consortium name="The Broad Institute Genome Sequencing Center for Infectious Disease"/>
            <person name="Wu L."/>
            <person name="Ma J."/>
        </authorList>
    </citation>
    <scope>NUCLEOTIDE SEQUENCE [LARGE SCALE GENOMIC DNA]</scope>
    <source>
        <strain evidence="2 3">JCM 12140</strain>
    </source>
</reference>
<organism evidence="2 3">
    <name type="scientific">Curtobacterium herbarum</name>
    <dbReference type="NCBI Taxonomy" id="150122"/>
    <lineage>
        <taxon>Bacteria</taxon>
        <taxon>Bacillati</taxon>
        <taxon>Actinomycetota</taxon>
        <taxon>Actinomycetes</taxon>
        <taxon>Micrococcales</taxon>
        <taxon>Microbacteriaceae</taxon>
        <taxon>Curtobacterium</taxon>
    </lineage>
</organism>
<gene>
    <name evidence="2" type="ORF">GCM10009627_07230</name>
</gene>
<name>A0ABN1ZCM4_9MICO</name>
<comment type="caution">
    <text evidence="2">The sequence shown here is derived from an EMBL/GenBank/DDBJ whole genome shotgun (WGS) entry which is preliminary data.</text>
</comment>
<feature type="compositionally biased region" description="Basic and acidic residues" evidence="1">
    <location>
        <begin position="9"/>
        <end position="32"/>
    </location>
</feature>
<feature type="compositionally biased region" description="Basic and acidic residues" evidence="1">
    <location>
        <begin position="71"/>
        <end position="82"/>
    </location>
</feature>
<evidence type="ECO:0000313" key="3">
    <source>
        <dbReference type="Proteomes" id="UP001501742"/>
    </source>
</evidence>
<dbReference type="Proteomes" id="UP001501742">
    <property type="component" value="Unassembled WGS sequence"/>
</dbReference>